<accession>A0A376GF64</accession>
<evidence type="ECO:0008006" key="4">
    <source>
        <dbReference type="Google" id="ProtNLM"/>
    </source>
</evidence>
<feature type="transmembrane region" description="Helical" evidence="1">
    <location>
        <begin position="329"/>
        <end position="350"/>
    </location>
</feature>
<dbReference type="Proteomes" id="UP000254737">
    <property type="component" value="Unassembled WGS sequence"/>
</dbReference>
<dbReference type="STRING" id="343874.GCA_000805695_02543"/>
<dbReference type="EMBL" id="UFXS01000001">
    <property type="protein sequence ID" value="STD59479.1"/>
    <property type="molecule type" value="Genomic_DNA"/>
</dbReference>
<dbReference type="AlphaFoldDB" id="A0A376GF64"/>
<proteinExistence type="predicted"/>
<name>A0A376GF64_9FLAO</name>
<gene>
    <name evidence="2" type="ORF">NCTC13456_03135</name>
</gene>
<keyword evidence="1" id="KW-0812">Transmembrane</keyword>
<evidence type="ECO:0000256" key="1">
    <source>
        <dbReference type="SAM" id="Phobius"/>
    </source>
</evidence>
<dbReference type="RefSeq" id="WP_115001534.1">
    <property type="nucleotide sequence ID" value="NZ_UFXS01000001.1"/>
</dbReference>
<organism evidence="2 3">
    <name type="scientific">Empedobacter falsenii</name>
    <dbReference type="NCBI Taxonomy" id="343874"/>
    <lineage>
        <taxon>Bacteria</taxon>
        <taxon>Pseudomonadati</taxon>
        <taxon>Bacteroidota</taxon>
        <taxon>Flavobacteriia</taxon>
        <taxon>Flavobacteriales</taxon>
        <taxon>Weeksellaceae</taxon>
        <taxon>Empedobacter</taxon>
    </lineage>
</organism>
<reference evidence="2 3" key="1">
    <citation type="submission" date="2018-06" db="EMBL/GenBank/DDBJ databases">
        <authorList>
            <consortium name="Pathogen Informatics"/>
            <person name="Doyle S."/>
        </authorList>
    </citation>
    <scope>NUCLEOTIDE SEQUENCE [LARGE SCALE GENOMIC DNA]</scope>
    <source>
        <strain evidence="2 3">NCTC13456</strain>
    </source>
</reference>
<feature type="transmembrane region" description="Helical" evidence="1">
    <location>
        <begin position="20"/>
        <end position="44"/>
    </location>
</feature>
<feature type="transmembrane region" description="Helical" evidence="1">
    <location>
        <begin position="277"/>
        <end position="301"/>
    </location>
</feature>
<feature type="transmembrane region" description="Helical" evidence="1">
    <location>
        <begin position="370"/>
        <end position="392"/>
    </location>
</feature>
<keyword evidence="1" id="KW-1133">Transmembrane helix</keyword>
<sequence>MSFNSKTLIEKLVRKNLSFLRITTFCFFSIIGFFILILAGTIYLDYAKNFGEDSSVWKANYVVLNKKISSLQTLTGEKPSFSEDEINDLKSQNFVAKVGTFKSSQFPVKLQVGGVAGIRGFSTDLFFESVPEDFIDVKESDWKWQEGQDFIPIIIPKSYLNLYNFGFATSQGLPQVSEGLFTKIPFQLILGKGENQKVYQARIVDFTTKINTILVPENFLEWANQTYAPQKNTEPSRIVVETKSQGDENASTYFEQQNYDINKDELKNNELTYYLKLAFSLVLFIGLIIVFAAIWLMIINFQLMIEKNKHKTKDLFLIGYNINQLARPYLKFSIIFMLFSYIISIPLVYFVLDIIKEKVGKFMATESSHVWEVIGFGLIIVIILFIINKIILTQSIKKIALKD</sequence>
<protein>
    <recommendedName>
        <fullName evidence="4">ABC transporter permease</fullName>
    </recommendedName>
</protein>
<evidence type="ECO:0000313" key="3">
    <source>
        <dbReference type="Proteomes" id="UP000254737"/>
    </source>
</evidence>
<evidence type="ECO:0000313" key="2">
    <source>
        <dbReference type="EMBL" id="STD59479.1"/>
    </source>
</evidence>
<keyword evidence="1" id="KW-0472">Membrane</keyword>